<dbReference type="Proteomes" id="UP000694568">
    <property type="component" value="Unplaced"/>
</dbReference>
<feature type="chain" id="PRO_5034438319" description="Ribonuclease A-domain domain-containing protein" evidence="2">
    <location>
        <begin position="25"/>
        <end position="136"/>
    </location>
</feature>
<name>A0A8C9ZQ96_SANLU</name>
<evidence type="ECO:0000256" key="1">
    <source>
        <dbReference type="ARBA" id="ARBA00005600"/>
    </source>
</evidence>
<dbReference type="GO" id="GO:0003676">
    <property type="term" value="F:nucleic acid binding"/>
    <property type="evidence" value="ECO:0007669"/>
    <property type="project" value="InterPro"/>
</dbReference>
<keyword evidence="5" id="KW-1185">Reference proteome</keyword>
<dbReference type="AlphaFoldDB" id="A0A8C9ZQ96"/>
<dbReference type="InterPro" id="IPR023412">
    <property type="entry name" value="RNaseA_domain"/>
</dbReference>
<dbReference type="InterPro" id="IPR036816">
    <property type="entry name" value="RNaseA-like_dom_sf"/>
</dbReference>
<reference evidence="4" key="2">
    <citation type="submission" date="2025-09" db="UniProtKB">
        <authorList>
            <consortium name="Ensembl"/>
        </authorList>
    </citation>
    <scope>IDENTIFICATION</scope>
</reference>
<proteinExistence type="inferred from homology"/>
<dbReference type="SUPFAM" id="SSF54076">
    <property type="entry name" value="RNase A-like"/>
    <property type="match status" value="1"/>
</dbReference>
<dbReference type="GO" id="GO:0004540">
    <property type="term" value="F:RNA nuclease activity"/>
    <property type="evidence" value="ECO:0007669"/>
    <property type="project" value="TreeGrafter"/>
</dbReference>
<sequence length="136" mass="15072">VPQTTMNISIAGVVLLSLCQLCSCFLFESADANFARKHTMASNQCTQVMVDRGFAIDGKKTCLPEKTFIRGTVDEVRAICEGRGSGVSKENFKLVECKIDPAHNKPPNCQYTVEEVEKKILVTCVKNKPTEFQPQE</sequence>
<dbReference type="Ensembl" id="ENSSLUT00000044134.1">
    <property type="protein sequence ID" value="ENSSLUP00000042767.1"/>
    <property type="gene ID" value="ENSSLUG00000019013.1"/>
</dbReference>
<protein>
    <recommendedName>
        <fullName evidence="3">Ribonuclease A-domain domain-containing protein</fullName>
    </recommendedName>
</protein>
<reference evidence="4" key="1">
    <citation type="submission" date="2025-08" db="UniProtKB">
        <authorList>
            <consortium name="Ensembl"/>
        </authorList>
    </citation>
    <scope>IDENTIFICATION</scope>
</reference>
<feature type="domain" description="Ribonuclease A-domain" evidence="3">
    <location>
        <begin position="27"/>
        <end position="132"/>
    </location>
</feature>
<dbReference type="Gene3D" id="3.10.130.10">
    <property type="entry name" value="Ribonuclease A-like domain"/>
    <property type="match status" value="1"/>
</dbReference>
<accession>A0A8C9ZQ96</accession>
<evidence type="ECO:0000256" key="2">
    <source>
        <dbReference type="SAM" id="SignalP"/>
    </source>
</evidence>
<dbReference type="Pfam" id="PF00074">
    <property type="entry name" value="RnaseA"/>
    <property type="match status" value="1"/>
</dbReference>
<keyword evidence="2" id="KW-0732">Signal</keyword>
<evidence type="ECO:0000313" key="4">
    <source>
        <dbReference type="Ensembl" id="ENSSLUP00000042767.1"/>
    </source>
</evidence>
<dbReference type="GeneTree" id="ENSGT01010000229122"/>
<feature type="signal peptide" evidence="2">
    <location>
        <begin position="1"/>
        <end position="24"/>
    </location>
</feature>
<dbReference type="GO" id="GO:0050830">
    <property type="term" value="P:defense response to Gram-positive bacterium"/>
    <property type="evidence" value="ECO:0007669"/>
    <property type="project" value="TreeGrafter"/>
</dbReference>
<organism evidence="4 5">
    <name type="scientific">Sander lucioperca</name>
    <name type="common">Pike-perch</name>
    <name type="synonym">Perca lucioperca</name>
    <dbReference type="NCBI Taxonomy" id="283035"/>
    <lineage>
        <taxon>Eukaryota</taxon>
        <taxon>Metazoa</taxon>
        <taxon>Chordata</taxon>
        <taxon>Craniata</taxon>
        <taxon>Vertebrata</taxon>
        <taxon>Euteleostomi</taxon>
        <taxon>Actinopterygii</taxon>
        <taxon>Neopterygii</taxon>
        <taxon>Teleostei</taxon>
        <taxon>Neoteleostei</taxon>
        <taxon>Acanthomorphata</taxon>
        <taxon>Eupercaria</taxon>
        <taxon>Perciformes</taxon>
        <taxon>Percoidei</taxon>
        <taxon>Percidae</taxon>
        <taxon>Luciopercinae</taxon>
        <taxon>Sander</taxon>
    </lineage>
</organism>
<evidence type="ECO:0000259" key="3">
    <source>
        <dbReference type="SMART" id="SM00092"/>
    </source>
</evidence>
<comment type="similarity">
    <text evidence="1">Belongs to the pancreatic ribonuclease family.</text>
</comment>
<dbReference type="SMART" id="SM00092">
    <property type="entry name" value="RNAse_Pc"/>
    <property type="match status" value="1"/>
</dbReference>
<dbReference type="PANTHER" id="PTHR11437">
    <property type="entry name" value="RIBONUCLEASE"/>
    <property type="match status" value="1"/>
</dbReference>
<evidence type="ECO:0000313" key="5">
    <source>
        <dbReference type="Proteomes" id="UP000694568"/>
    </source>
</evidence>
<dbReference type="InterPro" id="IPR001427">
    <property type="entry name" value="RNaseA"/>
</dbReference>